<dbReference type="eggNOG" id="KOG2177">
    <property type="taxonomic scope" value="Eukaryota"/>
</dbReference>
<dbReference type="InterPro" id="IPR011333">
    <property type="entry name" value="SKP1/BTB/POZ_sf"/>
</dbReference>
<dbReference type="RefSeq" id="XP_005792930.1">
    <property type="nucleotide sequence ID" value="XM_005792873.1"/>
</dbReference>
<dbReference type="Pfam" id="PF00651">
    <property type="entry name" value="BTB"/>
    <property type="match status" value="1"/>
</dbReference>
<dbReference type="Proteomes" id="UP000013827">
    <property type="component" value="Unassembled WGS sequence"/>
</dbReference>
<dbReference type="InterPro" id="IPR011042">
    <property type="entry name" value="6-blade_b-propeller_TolB-like"/>
</dbReference>
<dbReference type="SUPFAM" id="SSF54695">
    <property type="entry name" value="POZ domain"/>
    <property type="match status" value="1"/>
</dbReference>
<dbReference type="eggNOG" id="KOG1987">
    <property type="taxonomic scope" value="Eukaryota"/>
</dbReference>
<feature type="domain" description="BTB" evidence="1">
    <location>
        <begin position="421"/>
        <end position="491"/>
    </location>
</feature>
<protein>
    <recommendedName>
        <fullName evidence="1">BTB domain-containing protein</fullName>
    </recommendedName>
</protein>
<evidence type="ECO:0000259" key="1">
    <source>
        <dbReference type="PROSITE" id="PS50097"/>
    </source>
</evidence>
<reference evidence="3" key="1">
    <citation type="journal article" date="2013" name="Nature">
        <title>Pan genome of the phytoplankton Emiliania underpins its global distribution.</title>
        <authorList>
            <person name="Read B.A."/>
            <person name="Kegel J."/>
            <person name="Klute M.J."/>
            <person name="Kuo A."/>
            <person name="Lefebvre S.C."/>
            <person name="Maumus F."/>
            <person name="Mayer C."/>
            <person name="Miller J."/>
            <person name="Monier A."/>
            <person name="Salamov A."/>
            <person name="Young J."/>
            <person name="Aguilar M."/>
            <person name="Claverie J.M."/>
            <person name="Frickenhaus S."/>
            <person name="Gonzalez K."/>
            <person name="Herman E.K."/>
            <person name="Lin Y.C."/>
            <person name="Napier J."/>
            <person name="Ogata H."/>
            <person name="Sarno A.F."/>
            <person name="Shmutz J."/>
            <person name="Schroeder D."/>
            <person name="de Vargas C."/>
            <person name="Verret F."/>
            <person name="von Dassow P."/>
            <person name="Valentin K."/>
            <person name="Van de Peer Y."/>
            <person name="Wheeler G."/>
            <person name="Dacks J.B."/>
            <person name="Delwiche C.F."/>
            <person name="Dyhrman S.T."/>
            <person name="Glockner G."/>
            <person name="John U."/>
            <person name="Richards T."/>
            <person name="Worden A.Z."/>
            <person name="Zhang X."/>
            <person name="Grigoriev I.V."/>
            <person name="Allen A.E."/>
            <person name="Bidle K."/>
            <person name="Borodovsky M."/>
            <person name="Bowler C."/>
            <person name="Brownlee C."/>
            <person name="Cock J.M."/>
            <person name="Elias M."/>
            <person name="Gladyshev V.N."/>
            <person name="Groth M."/>
            <person name="Guda C."/>
            <person name="Hadaegh A."/>
            <person name="Iglesias-Rodriguez M.D."/>
            <person name="Jenkins J."/>
            <person name="Jones B.M."/>
            <person name="Lawson T."/>
            <person name="Leese F."/>
            <person name="Lindquist E."/>
            <person name="Lobanov A."/>
            <person name="Lomsadze A."/>
            <person name="Malik S.B."/>
            <person name="Marsh M.E."/>
            <person name="Mackinder L."/>
            <person name="Mock T."/>
            <person name="Mueller-Roeber B."/>
            <person name="Pagarete A."/>
            <person name="Parker M."/>
            <person name="Probert I."/>
            <person name="Quesneville H."/>
            <person name="Raines C."/>
            <person name="Rensing S.A."/>
            <person name="Riano-Pachon D.M."/>
            <person name="Richier S."/>
            <person name="Rokitta S."/>
            <person name="Shiraiwa Y."/>
            <person name="Soanes D.M."/>
            <person name="van der Giezen M."/>
            <person name="Wahlund T.M."/>
            <person name="Williams B."/>
            <person name="Wilson W."/>
            <person name="Wolfe G."/>
            <person name="Wurch L.L."/>
        </authorList>
    </citation>
    <scope>NUCLEOTIDE SEQUENCE</scope>
</reference>
<dbReference type="PANTHER" id="PTHR46388:SF2">
    <property type="entry name" value="NHL REPEAT-CONTAINING PROTEIN 2"/>
    <property type="match status" value="1"/>
</dbReference>
<evidence type="ECO:0000313" key="3">
    <source>
        <dbReference type="Proteomes" id="UP000013827"/>
    </source>
</evidence>
<dbReference type="OMA" id="EASFICP"/>
<sequence length="598" mass="61443">MPPRVLPVIVVELYRDYLTELARRGFDNLSAGGDRVSISTPRKVWATLRALAKDGESDGAAAVADGFEAPLFGAPVVGQVTTLPLEGEDGPLASIKPLGVTSDRAGAWYVGSKGSVLHVSAAGRVRSVASLEDASLRGIAISPDASALFVADMFNHKIRRVEVATGAVTTLAGSGTVGSAEGVGGAAQFTVPSGVAISPDSSALFVADSHNHKIRRVEVATGAVTTLVGSGTEGSTDGVGGAAQFYSPIDVAISPDGSAMFVADFGNHKIRRVEVATGAVTTLAGSGTRGSTDGVGGAAQFHLPSDVAISPDGSALFVTDANNHKIRRVEVATGAVTTLAGSGTEGSADGVGGTAQFRNPLGVAVSADGSTLLVCTKDGGLRQVCVSAPPPPPTFAPIVVPPSTLVADLGKTCGDASLPEGKVTFIVGDDEERYEHVSKCVLCVRSVFFRTMFGIGMKERDAAEVTVRNTDLATFTALVRYLCTDQLDLGEEGGGRAQRALDLRQLAQMYQVPRLELLCAQALQESVGPASAVPLLEAAHMTGDGRLLAQCRRYVADNAAEVRASGGVEQLRDLGVAKGLLGDALDQVAELKGNRTQG</sequence>
<dbReference type="PANTHER" id="PTHR46388">
    <property type="entry name" value="NHL REPEAT-CONTAINING PROTEIN 2"/>
    <property type="match status" value="1"/>
</dbReference>
<dbReference type="AlphaFoldDB" id="A0A0D3KXL6"/>
<dbReference type="SMART" id="SM00225">
    <property type="entry name" value="BTB"/>
    <property type="match status" value="1"/>
</dbReference>
<keyword evidence="3" id="KW-1185">Reference proteome</keyword>
<dbReference type="KEGG" id="ehx:EMIHUDRAFT_222586"/>
<dbReference type="PaxDb" id="2903-EOD40501"/>
<proteinExistence type="predicted"/>
<dbReference type="HOGENOM" id="CLU_035377_1_0_1"/>
<organism evidence="2 3">
    <name type="scientific">Emiliania huxleyi (strain CCMP1516)</name>
    <dbReference type="NCBI Taxonomy" id="280463"/>
    <lineage>
        <taxon>Eukaryota</taxon>
        <taxon>Haptista</taxon>
        <taxon>Haptophyta</taxon>
        <taxon>Prymnesiophyceae</taxon>
        <taxon>Isochrysidales</taxon>
        <taxon>Noelaerhabdaceae</taxon>
        <taxon>Emiliania</taxon>
    </lineage>
</organism>
<dbReference type="EnsemblProtists" id="EOD40501">
    <property type="protein sequence ID" value="EOD40501"/>
    <property type="gene ID" value="EMIHUDRAFT_222586"/>
</dbReference>
<accession>A0A0D3KXL6</accession>
<dbReference type="InterPro" id="IPR000210">
    <property type="entry name" value="BTB/POZ_dom"/>
</dbReference>
<name>A0A0D3KXL6_EMIH1</name>
<dbReference type="Gene3D" id="2.120.10.30">
    <property type="entry name" value="TolB, C-terminal domain"/>
    <property type="match status" value="3"/>
</dbReference>
<dbReference type="GeneID" id="17285771"/>
<dbReference type="PROSITE" id="PS50097">
    <property type="entry name" value="BTB"/>
    <property type="match status" value="1"/>
</dbReference>
<dbReference type="SUPFAM" id="SSF63829">
    <property type="entry name" value="Calcium-dependent phosphotriesterase"/>
    <property type="match status" value="1"/>
</dbReference>
<evidence type="ECO:0000313" key="2">
    <source>
        <dbReference type="EnsemblProtists" id="EOD40501"/>
    </source>
</evidence>
<dbReference type="CDD" id="cd18186">
    <property type="entry name" value="BTB_POZ_ZBTB_KLHL-like"/>
    <property type="match status" value="1"/>
</dbReference>
<dbReference type="Gene3D" id="3.30.710.10">
    <property type="entry name" value="Potassium Channel Kv1.1, Chain A"/>
    <property type="match status" value="1"/>
</dbReference>
<dbReference type="STRING" id="2903.R1FXQ9"/>
<reference evidence="2" key="2">
    <citation type="submission" date="2024-10" db="UniProtKB">
        <authorList>
            <consortium name="EnsemblProtists"/>
        </authorList>
    </citation>
    <scope>IDENTIFICATION</scope>
</reference>